<accession>A0A5B1CKF2</accession>
<protein>
    <recommendedName>
        <fullName evidence="3">Nucleotidyl transferase AbiEii toxin, Type IV TA system</fullName>
    </recommendedName>
</protein>
<comment type="caution">
    <text evidence="1">The sequence shown here is derived from an EMBL/GenBank/DDBJ whole genome shotgun (WGS) entry which is preliminary data.</text>
</comment>
<keyword evidence="2" id="KW-1185">Reference proteome</keyword>
<dbReference type="EMBL" id="VRLW01000001">
    <property type="protein sequence ID" value="KAA1259804.1"/>
    <property type="molecule type" value="Genomic_DNA"/>
</dbReference>
<dbReference type="InterPro" id="IPR014942">
    <property type="entry name" value="AbiEii"/>
</dbReference>
<dbReference type="RefSeq" id="WP_068262915.1">
    <property type="nucleotide sequence ID" value="NZ_LWSK01000040.1"/>
</dbReference>
<name>A0A5B1CKF2_9BACT</name>
<reference evidence="1 2" key="1">
    <citation type="submission" date="2019-08" db="EMBL/GenBank/DDBJ databases">
        <title>Deep-cultivation of Planctomycetes and their phenomic and genomic characterization uncovers novel biology.</title>
        <authorList>
            <person name="Wiegand S."/>
            <person name="Jogler M."/>
            <person name="Boedeker C."/>
            <person name="Pinto D."/>
            <person name="Vollmers J."/>
            <person name="Rivas-Marin E."/>
            <person name="Kohn T."/>
            <person name="Peeters S.H."/>
            <person name="Heuer A."/>
            <person name="Rast P."/>
            <person name="Oberbeckmann S."/>
            <person name="Bunk B."/>
            <person name="Jeske O."/>
            <person name="Meyerdierks A."/>
            <person name="Storesund J.E."/>
            <person name="Kallscheuer N."/>
            <person name="Luecker S."/>
            <person name="Lage O.M."/>
            <person name="Pohl T."/>
            <person name="Merkel B.J."/>
            <person name="Hornburger P."/>
            <person name="Mueller R.-W."/>
            <person name="Bruemmer F."/>
            <person name="Labrenz M."/>
            <person name="Spormann A.M."/>
            <person name="Op Den Camp H."/>
            <person name="Overmann J."/>
            <person name="Amann R."/>
            <person name="Jetten M.S.M."/>
            <person name="Mascher T."/>
            <person name="Medema M.H."/>
            <person name="Devos D.P."/>
            <person name="Kaster A.-K."/>
            <person name="Ovreas L."/>
            <person name="Rohde M."/>
            <person name="Galperin M.Y."/>
            <person name="Jogler C."/>
        </authorList>
    </citation>
    <scope>NUCLEOTIDE SEQUENCE [LARGE SCALE GENOMIC DNA]</scope>
    <source>
        <strain evidence="1 2">LF1</strain>
    </source>
</reference>
<gene>
    <name evidence="1" type="ORF">LF1_23410</name>
</gene>
<evidence type="ECO:0000313" key="1">
    <source>
        <dbReference type="EMBL" id="KAA1259804.1"/>
    </source>
</evidence>
<dbReference type="OrthoDB" id="529982at2"/>
<proteinExistence type="predicted"/>
<dbReference type="Proteomes" id="UP000322699">
    <property type="component" value="Unassembled WGS sequence"/>
</dbReference>
<dbReference type="Pfam" id="PF08843">
    <property type="entry name" value="AbiEii"/>
    <property type="match status" value="1"/>
</dbReference>
<organism evidence="1 2">
    <name type="scientific">Rubripirellula obstinata</name>
    <dbReference type="NCBI Taxonomy" id="406547"/>
    <lineage>
        <taxon>Bacteria</taxon>
        <taxon>Pseudomonadati</taxon>
        <taxon>Planctomycetota</taxon>
        <taxon>Planctomycetia</taxon>
        <taxon>Pirellulales</taxon>
        <taxon>Pirellulaceae</taxon>
        <taxon>Rubripirellula</taxon>
    </lineage>
</organism>
<evidence type="ECO:0000313" key="2">
    <source>
        <dbReference type="Proteomes" id="UP000322699"/>
    </source>
</evidence>
<sequence>MIFKERSLTFHEFAMNQSVPLSSIQDAVLEFMQDREDSAVFGAQAVNAYVDEPRMSQDVDILTIDAEKLSEEIRSLLNDRFNIAVRVRSVASGKGFRVYQISKPKNRHLVDVREVSQLPPCQRVERILVPTPPQLIGQKVISMVSRSRTAKGMTDIADLRRLLLMFPELKTDHGAVEDALRESGADEKVYQSWQELVAQEIEVEDDDAGY</sequence>
<evidence type="ECO:0008006" key="3">
    <source>
        <dbReference type="Google" id="ProtNLM"/>
    </source>
</evidence>
<dbReference type="AlphaFoldDB" id="A0A5B1CKF2"/>